<reference evidence="1 2" key="1">
    <citation type="submission" date="2020-07" db="EMBL/GenBank/DDBJ databases">
        <title>Sequencing the genomes of 1000 actinobacteria strains.</title>
        <authorList>
            <person name="Klenk H.-P."/>
        </authorList>
    </citation>
    <scope>NUCLEOTIDE SEQUENCE [LARGE SCALE GENOMIC DNA]</scope>
    <source>
        <strain evidence="1 2">DSM 24662</strain>
    </source>
</reference>
<accession>A0A7Y9GM75</accession>
<dbReference type="Proteomes" id="UP000576969">
    <property type="component" value="Unassembled WGS sequence"/>
</dbReference>
<proteinExistence type="predicted"/>
<dbReference type="AlphaFoldDB" id="A0A7Y9GM75"/>
<dbReference type="EMBL" id="JACCBV010000001">
    <property type="protein sequence ID" value="NYE19004.1"/>
    <property type="molecule type" value="Genomic_DNA"/>
</dbReference>
<protein>
    <submittedName>
        <fullName evidence="1">Uncharacterized protein</fullName>
    </submittedName>
</protein>
<comment type="caution">
    <text evidence="1">The sequence shown here is derived from an EMBL/GenBank/DDBJ whole genome shotgun (WGS) entry which is preliminary data.</text>
</comment>
<organism evidence="1 2">
    <name type="scientific">Microbacterium immunditiarum</name>
    <dbReference type="NCBI Taxonomy" id="337480"/>
    <lineage>
        <taxon>Bacteria</taxon>
        <taxon>Bacillati</taxon>
        <taxon>Actinomycetota</taxon>
        <taxon>Actinomycetes</taxon>
        <taxon>Micrococcales</taxon>
        <taxon>Microbacteriaceae</taxon>
        <taxon>Microbacterium</taxon>
    </lineage>
</organism>
<name>A0A7Y9GM75_9MICO</name>
<evidence type="ECO:0000313" key="1">
    <source>
        <dbReference type="EMBL" id="NYE19004.1"/>
    </source>
</evidence>
<dbReference type="RefSeq" id="WP_179488051.1">
    <property type="nucleotide sequence ID" value="NZ_JACCBV010000001.1"/>
</dbReference>
<evidence type="ECO:0000313" key="2">
    <source>
        <dbReference type="Proteomes" id="UP000576969"/>
    </source>
</evidence>
<gene>
    <name evidence="1" type="ORF">BJ991_001032</name>
</gene>
<sequence>MATPPDGFDFSVRGDSIEIRHHGRVAATLRKAAAQKFLADVERQDPQLVMARVTGNYKRGNERPASRRR</sequence>
<keyword evidence="2" id="KW-1185">Reference proteome</keyword>